<evidence type="ECO:0000313" key="3">
    <source>
        <dbReference type="Proteomes" id="UP000037943"/>
    </source>
</evidence>
<sequence length="41" mass="4806">MNNDMAFADPEILHDCNCNIPYLFGDFFTSFDNISIIIDYR</sequence>
<dbReference type="AlphaFoldDB" id="A0AB37QYW6"/>
<evidence type="ECO:0000313" key="1">
    <source>
        <dbReference type="EMBL" id="KPC16719.1"/>
    </source>
</evidence>
<reference evidence="2 4" key="3">
    <citation type="submission" date="2018-08" db="EMBL/GenBank/DDBJ databases">
        <title>Recombination of ecologically and evolutionarily significant loci maintains genetic cohesion in the Pseudomonas syringae species complex.</title>
        <authorList>
            <person name="Dillon M."/>
            <person name="Thakur S."/>
            <person name="Almeida R.N.D."/>
            <person name="Weir B.S."/>
            <person name="Guttman D.S."/>
        </authorList>
    </citation>
    <scope>NUCLEOTIDE SEQUENCE [LARGE SCALE GENOMIC DNA]</scope>
    <source>
        <strain evidence="2 4">ICMP 3402</strain>
    </source>
</reference>
<evidence type="ECO:0000313" key="2">
    <source>
        <dbReference type="EMBL" id="RMU14615.1"/>
    </source>
</evidence>
<protein>
    <submittedName>
        <fullName evidence="2">Uncharacterized protein</fullName>
    </submittedName>
</protein>
<accession>A0AB37QYW6</accession>
<keyword evidence="3" id="KW-1185">Reference proteome</keyword>
<proteinExistence type="predicted"/>
<organism evidence="2 4">
    <name type="scientific">Pseudomonas amygdali pv. lachrymans</name>
    <name type="common">Pseudomonas syringae pv. lachrymans</name>
    <dbReference type="NCBI Taxonomy" id="53707"/>
    <lineage>
        <taxon>Bacteria</taxon>
        <taxon>Pseudomonadati</taxon>
        <taxon>Pseudomonadota</taxon>
        <taxon>Gammaproteobacteria</taxon>
        <taxon>Pseudomonadales</taxon>
        <taxon>Pseudomonadaceae</taxon>
        <taxon>Pseudomonas</taxon>
        <taxon>Pseudomonas amygdali</taxon>
    </lineage>
</organism>
<dbReference type="EMBL" id="LGLK01000058">
    <property type="protein sequence ID" value="KPC16719.1"/>
    <property type="molecule type" value="Genomic_DNA"/>
</dbReference>
<name>A0AB37QYW6_PSEAV</name>
<comment type="caution">
    <text evidence="2">The sequence shown here is derived from an EMBL/GenBank/DDBJ whole genome shotgun (WGS) entry which is preliminary data.</text>
</comment>
<evidence type="ECO:0000313" key="4">
    <source>
        <dbReference type="Proteomes" id="UP000271817"/>
    </source>
</evidence>
<reference evidence="1 3" key="1">
    <citation type="submission" date="2015-07" db="EMBL/GenBank/DDBJ databases">
        <authorList>
            <person name="O'Brien H.E."/>
            <person name="Thakur S."/>
            <person name="Gong Y."/>
            <person name="Wang P.W."/>
            <person name="Guttman D.S."/>
        </authorList>
    </citation>
    <scope>NUCLEOTIDE SEQUENCE [LARGE SCALE GENOMIC DNA]</scope>
    <source>
        <strain evidence="1 3">107</strain>
    </source>
</reference>
<dbReference type="Proteomes" id="UP000271817">
    <property type="component" value="Unassembled WGS sequence"/>
</dbReference>
<gene>
    <name evidence="1" type="ORF">AC499_6597</name>
    <name evidence="2" type="ORF">ALP33_102164</name>
</gene>
<reference evidence="1 3" key="2">
    <citation type="submission" date="2015-10" db="EMBL/GenBank/DDBJ databases">
        <title>Comparative genomics and high-throughput reverse genetic screens identify a new phytobacterial MAMP and an Arabidopsis receptor required for immune elicitation.</title>
        <authorList>
            <person name="Mott G.A."/>
            <person name="Thakur S."/>
            <person name="Wang P.W."/>
            <person name="Desveaux D."/>
            <person name="Guttman D.S."/>
        </authorList>
    </citation>
    <scope>NUCLEOTIDE SEQUENCE [LARGE SCALE GENOMIC DNA]</scope>
    <source>
        <strain evidence="1 3">107</strain>
    </source>
</reference>
<dbReference type="Proteomes" id="UP000037943">
    <property type="component" value="Unassembled WGS sequence"/>
</dbReference>
<dbReference type="EMBL" id="RBTW01000324">
    <property type="protein sequence ID" value="RMU14615.1"/>
    <property type="molecule type" value="Genomic_DNA"/>
</dbReference>